<dbReference type="EMBL" id="KV425582">
    <property type="protein sequence ID" value="KZT23760.1"/>
    <property type="molecule type" value="Genomic_DNA"/>
</dbReference>
<reference evidence="4 5" key="1">
    <citation type="journal article" date="2016" name="Mol. Biol. Evol.">
        <title>Comparative Genomics of Early-Diverging Mushroom-Forming Fungi Provides Insights into the Origins of Lignocellulose Decay Capabilities.</title>
        <authorList>
            <person name="Nagy L.G."/>
            <person name="Riley R."/>
            <person name="Tritt A."/>
            <person name="Adam C."/>
            <person name="Daum C."/>
            <person name="Floudas D."/>
            <person name="Sun H."/>
            <person name="Yadav J.S."/>
            <person name="Pangilinan J."/>
            <person name="Larsson K.H."/>
            <person name="Matsuura K."/>
            <person name="Barry K."/>
            <person name="Labutti K."/>
            <person name="Kuo R."/>
            <person name="Ohm R.A."/>
            <person name="Bhattacharya S.S."/>
            <person name="Shirouzu T."/>
            <person name="Yoshinaga Y."/>
            <person name="Martin F.M."/>
            <person name="Grigoriev I.V."/>
            <person name="Hibbett D.S."/>
        </authorList>
    </citation>
    <scope>NUCLEOTIDE SEQUENCE [LARGE SCALE GENOMIC DNA]</scope>
    <source>
        <strain evidence="4 5">HHB14362 ss-1</strain>
    </source>
</reference>
<dbReference type="PROSITE" id="PS51203">
    <property type="entry name" value="CS"/>
    <property type="match status" value="1"/>
</dbReference>
<dbReference type="PANTHER" id="PTHR22932:SF1">
    <property type="entry name" value="CO-CHAPERONE PROTEIN DAF-41"/>
    <property type="match status" value="1"/>
</dbReference>
<sequence>MPAHPEVLWAQRSSETDEAKNFVYFTVNLPDIKEETLEYNLTPTHISFKAKAGNAAKGIEEKEYGFDFDLYGEVLPEQSSKRLNSRDFSLILRKKEKKLEYWPRLTKEKIKTPFLKTDFSKWVDEDEQDGDKDIKIDDDFDMGGMGGGMPGMGGMGGMPGMGGMGDMDFEKAKMGSGAGPSGSAGADDEGESDSDDGGPPPLEEPTPAP</sequence>
<dbReference type="InterPro" id="IPR045250">
    <property type="entry name" value="p23-like"/>
</dbReference>
<proteinExistence type="inferred from homology"/>
<dbReference type="STRING" id="1314782.A0A165RG44"/>
<dbReference type="FunFam" id="2.60.40.790:FF:000013">
    <property type="entry name" value="Very-long-chain (3R)-3-hydroxyacyl-CoA dehydratase"/>
    <property type="match status" value="1"/>
</dbReference>
<feature type="domain" description="CS" evidence="3">
    <location>
        <begin position="2"/>
        <end position="106"/>
    </location>
</feature>
<dbReference type="Gene3D" id="2.60.40.790">
    <property type="match status" value="1"/>
</dbReference>
<keyword evidence="5" id="KW-1185">Reference proteome</keyword>
<dbReference type="InParanoid" id="A0A165RG44"/>
<feature type="compositionally biased region" description="Pro residues" evidence="2">
    <location>
        <begin position="198"/>
        <end position="209"/>
    </location>
</feature>
<dbReference type="OrthoDB" id="1564555at2759"/>
<feature type="region of interest" description="Disordered" evidence="2">
    <location>
        <begin position="159"/>
        <end position="209"/>
    </location>
</feature>
<dbReference type="GO" id="GO:0051131">
    <property type="term" value="P:chaperone-mediated protein complex assembly"/>
    <property type="evidence" value="ECO:0007669"/>
    <property type="project" value="TreeGrafter"/>
</dbReference>
<dbReference type="InterPro" id="IPR008978">
    <property type="entry name" value="HSP20-like_chaperone"/>
</dbReference>
<dbReference type="GO" id="GO:0051087">
    <property type="term" value="F:protein-folding chaperone binding"/>
    <property type="evidence" value="ECO:0007669"/>
    <property type="project" value="TreeGrafter"/>
</dbReference>
<gene>
    <name evidence="4" type="ORF">NEOLEDRAFT_1179760</name>
</gene>
<dbReference type="Pfam" id="PF04969">
    <property type="entry name" value="CS"/>
    <property type="match status" value="1"/>
</dbReference>
<dbReference type="Proteomes" id="UP000076761">
    <property type="component" value="Unassembled WGS sequence"/>
</dbReference>
<evidence type="ECO:0000259" key="3">
    <source>
        <dbReference type="PROSITE" id="PS51203"/>
    </source>
</evidence>
<dbReference type="GO" id="GO:0006457">
    <property type="term" value="P:protein folding"/>
    <property type="evidence" value="ECO:0007669"/>
    <property type="project" value="TreeGrafter"/>
</dbReference>
<protein>
    <submittedName>
        <fullName evidence="4">HSP20-like chaperone</fullName>
    </submittedName>
</protein>
<evidence type="ECO:0000256" key="2">
    <source>
        <dbReference type="SAM" id="MobiDB-lite"/>
    </source>
</evidence>
<feature type="compositionally biased region" description="Acidic residues" evidence="2">
    <location>
        <begin position="186"/>
        <end position="196"/>
    </location>
</feature>
<dbReference type="CDD" id="cd06465">
    <property type="entry name" value="p23_hB-ind1_like"/>
    <property type="match status" value="1"/>
</dbReference>
<evidence type="ECO:0000313" key="4">
    <source>
        <dbReference type="EMBL" id="KZT23760.1"/>
    </source>
</evidence>
<dbReference type="GO" id="GO:0005829">
    <property type="term" value="C:cytosol"/>
    <property type="evidence" value="ECO:0007669"/>
    <property type="project" value="TreeGrafter"/>
</dbReference>
<accession>A0A165RG44</accession>
<dbReference type="SUPFAM" id="SSF49764">
    <property type="entry name" value="HSP20-like chaperones"/>
    <property type="match status" value="1"/>
</dbReference>
<dbReference type="PANTHER" id="PTHR22932">
    <property type="entry name" value="TELOMERASE-BINDING PROTEIN P23 HSP90 CO-CHAPERONE"/>
    <property type="match status" value="1"/>
</dbReference>
<organism evidence="4 5">
    <name type="scientific">Neolentinus lepideus HHB14362 ss-1</name>
    <dbReference type="NCBI Taxonomy" id="1314782"/>
    <lineage>
        <taxon>Eukaryota</taxon>
        <taxon>Fungi</taxon>
        <taxon>Dikarya</taxon>
        <taxon>Basidiomycota</taxon>
        <taxon>Agaricomycotina</taxon>
        <taxon>Agaricomycetes</taxon>
        <taxon>Gloeophyllales</taxon>
        <taxon>Gloeophyllaceae</taxon>
        <taxon>Neolentinus</taxon>
    </lineage>
</organism>
<name>A0A165RG44_9AGAM</name>
<comment type="similarity">
    <text evidence="1">Belongs to the p23/wos2 family.</text>
</comment>
<evidence type="ECO:0000313" key="5">
    <source>
        <dbReference type="Proteomes" id="UP000076761"/>
    </source>
</evidence>
<dbReference type="FunCoup" id="A0A165RG44">
    <property type="interactions" value="774"/>
</dbReference>
<dbReference type="GO" id="GO:0005634">
    <property type="term" value="C:nucleus"/>
    <property type="evidence" value="ECO:0007669"/>
    <property type="project" value="TreeGrafter"/>
</dbReference>
<dbReference type="AlphaFoldDB" id="A0A165RG44"/>
<dbReference type="GO" id="GO:0051879">
    <property type="term" value="F:Hsp90 protein binding"/>
    <property type="evidence" value="ECO:0007669"/>
    <property type="project" value="InterPro"/>
</dbReference>
<evidence type="ECO:0000256" key="1">
    <source>
        <dbReference type="ARBA" id="ARBA00025733"/>
    </source>
</evidence>
<dbReference type="InterPro" id="IPR007052">
    <property type="entry name" value="CS_dom"/>
</dbReference>